<evidence type="ECO:0000313" key="2">
    <source>
        <dbReference type="EMBL" id="SJN55919.1"/>
    </source>
</evidence>
<protein>
    <submittedName>
        <fullName evidence="2">Uncharacterized protein</fullName>
    </submittedName>
</protein>
<dbReference type="EMBL" id="FULE01000020">
    <property type="protein sequence ID" value="SJN55919.1"/>
    <property type="molecule type" value="Genomic_DNA"/>
</dbReference>
<proteinExistence type="predicted"/>
<keyword evidence="3" id="KW-1185">Reference proteome</keyword>
<keyword evidence="1" id="KW-0812">Transmembrane</keyword>
<dbReference type="AlphaFoldDB" id="A0A1R4LHK6"/>
<gene>
    <name evidence="2" type="ORF">VR7878_01505</name>
</gene>
<keyword evidence="1" id="KW-0472">Membrane</keyword>
<feature type="transmembrane region" description="Helical" evidence="1">
    <location>
        <begin position="34"/>
        <end position="53"/>
    </location>
</feature>
<feature type="transmembrane region" description="Helical" evidence="1">
    <location>
        <begin position="81"/>
        <end position="102"/>
    </location>
</feature>
<reference evidence="3" key="1">
    <citation type="submission" date="2017-02" db="EMBL/GenBank/DDBJ databases">
        <authorList>
            <person name="Rodrigo-Torres L."/>
            <person name="Arahal R.D."/>
            <person name="Lucena T."/>
        </authorList>
    </citation>
    <scope>NUCLEOTIDE SEQUENCE [LARGE SCALE GENOMIC DNA]</scope>
    <source>
        <strain evidence="3">CECT 7878</strain>
    </source>
</reference>
<accession>A0A1R4LHK6</accession>
<name>A0A1R4LHK6_VIBR1</name>
<evidence type="ECO:0000313" key="3">
    <source>
        <dbReference type="Proteomes" id="UP000188276"/>
    </source>
</evidence>
<evidence type="ECO:0000256" key="1">
    <source>
        <dbReference type="SAM" id="Phobius"/>
    </source>
</evidence>
<organism evidence="2 3">
    <name type="scientific">Vibrio ruber (strain DSM 16370 / JCM 11486 / BCRC 17186 / CECT 7878 / LMG 23124 / VR1)</name>
    <dbReference type="NCBI Taxonomy" id="1123498"/>
    <lineage>
        <taxon>Bacteria</taxon>
        <taxon>Pseudomonadati</taxon>
        <taxon>Pseudomonadota</taxon>
        <taxon>Gammaproteobacteria</taxon>
        <taxon>Vibrionales</taxon>
        <taxon>Vibrionaceae</taxon>
        <taxon>Vibrio</taxon>
    </lineage>
</organism>
<feature type="transmembrane region" description="Helical" evidence="1">
    <location>
        <begin position="122"/>
        <end position="144"/>
    </location>
</feature>
<sequence>MLVLSILTALIFFLLFMSKINVEYSDIKDYISMLQNTSAMIFAIVGLWISSTYPTTKDALINGSDKIKFTEFGEQSKRLEALVGVLITSAIVMICLLLFQGAKMIVPNFKIYADYYLIIKPAAVAFLFGLGLLQVLATGYVIVVNVTFINDIYKVIHDDDKDNQF</sequence>
<keyword evidence="1" id="KW-1133">Transmembrane helix</keyword>
<dbReference type="Proteomes" id="UP000188276">
    <property type="component" value="Unassembled WGS sequence"/>
</dbReference>